<sequence>MSSCIPWVTMSGDEIETVVAVCLCKQFPDAQRIRPSRGDGGIDVRVDNEDGTIDVYQIKKFSVNLGSSEKRQIIESWRRVKKYCNEQGLRLKNWYLTLPLDPTNDNLEWFNENIRSNSDFHCAWKGLTNIEAWTSAMPEVYNYYVANGMETVNQQIKMLLDAAQKPDLRDPNELTKKLFDDAKLLSSIDPNYAYSVRSISKYDKGGLVFFNRPRLVYSTSITNGEGYSVVIEAIAKYKAVAEFAPIKESGIVYADTPEKKQELLDFRQYGTPFTEMPIKNLEGNLRLPLFDEPQDEVLSRIRLLEQIDPHPLSLTLVSRDAHIVLKQRSRTYGQIGAEWTGEDEAHVIHARLRTEVDSLKTTLQITFHFNALSGSEVPSAFNAVNFLYTAAQSKDVELQTMDGEPAYFDPECLDAYLFDQEKIHPWYELLSLLKTIHDAASRDFRCPDFATLKSSQVRRWKEIEHLLNGEQVIRHWDTLKFTKDSNECISFPTGVYGISKLIVPIGDQDVFLGYSQWWLNAASITEPSDTNRECVLHSSVDICDLLVEHRIKALKREDRDKVSRIFIGPVLDLSAYQQYAVPVQ</sequence>
<proteinExistence type="predicted"/>
<name>A0A2N0TJM9_BIFLN</name>
<dbReference type="AlphaFoldDB" id="A0A2N0TJM9"/>
<accession>A0A2N0TJM9</accession>
<gene>
    <name evidence="1" type="ORF">APC1461_0716</name>
</gene>
<dbReference type="EMBL" id="PJEG01000010">
    <property type="protein sequence ID" value="PKD14943.1"/>
    <property type="molecule type" value="Genomic_DNA"/>
</dbReference>
<evidence type="ECO:0000313" key="1">
    <source>
        <dbReference type="EMBL" id="PKD14943.1"/>
    </source>
</evidence>
<organism evidence="1 2">
    <name type="scientific">Bifidobacterium longum</name>
    <dbReference type="NCBI Taxonomy" id="216816"/>
    <lineage>
        <taxon>Bacteria</taxon>
        <taxon>Bacillati</taxon>
        <taxon>Actinomycetota</taxon>
        <taxon>Actinomycetes</taxon>
        <taxon>Bifidobacteriales</taxon>
        <taxon>Bifidobacteriaceae</taxon>
        <taxon>Bifidobacterium</taxon>
    </lineage>
</organism>
<evidence type="ECO:0000313" key="2">
    <source>
        <dbReference type="Proteomes" id="UP000232928"/>
    </source>
</evidence>
<dbReference type="Proteomes" id="UP000232928">
    <property type="component" value="Unassembled WGS sequence"/>
</dbReference>
<protein>
    <submittedName>
        <fullName evidence="1">Uncharacterized protein</fullName>
    </submittedName>
</protein>
<comment type="caution">
    <text evidence="1">The sequence shown here is derived from an EMBL/GenBank/DDBJ whole genome shotgun (WGS) entry which is preliminary data.</text>
</comment>
<reference evidence="1 2" key="1">
    <citation type="submission" date="2017-12" db="EMBL/GenBank/DDBJ databases">
        <title>Bifidobacterium longum APC/DPC strains.</title>
        <authorList>
            <person name="Arboleya S."/>
        </authorList>
    </citation>
    <scope>NUCLEOTIDE SEQUENCE [LARGE SCALE GENOMIC DNA]</scope>
    <source>
        <strain evidence="1 2">APC1461</strain>
    </source>
</reference>